<dbReference type="EMBL" id="LVJH01000001">
    <property type="protein sequence ID" value="OAB46718.1"/>
    <property type="molecule type" value="Genomic_DNA"/>
</dbReference>
<keyword evidence="2" id="KW-1185">Reference proteome</keyword>
<sequence length="64" mass="7575">MANFLLQHEMVAIFMLFSSHFMFLPPRMVTAYVQLASNNTHMRIAKKSTESYFPCLIIYMKNLR</sequence>
<protein>
    <submittedName>
        <fullName evidence="1">Uncharacterized protein</fullName>
    </submittedName>
</protein>
<gene>
    <name evidence="1" type="ORF">PGLA_00395</name>
</gene>
<evidence type="ECO:0000313" key="1">
    <source>
        <dbReference type="EMBL" id="OAB46718.1"/>
    </source>
</evidence>
<reference evidence="1 2" key="1">
    <citation type="submission" date="2016-03" db="EMBL/GenBank/DDBJ databases">
        <title>Draft genome sequence of Paenibacillus glacialis DSM 22343.</title>
        <authorList>
            <person name="Shin S.-K."/>
            <person name="Yi H."/>
        </authorList>
    </citation>
    <scope>NUCLEOTIDE SEQUENCE [LARGE SCALE GENOMIC DNA]</scope>
    <source>
        <strain evidence="1 2">DSM 22343</strain>
    </source>
</reference>
<dbReference type="Proteomes" id="UP000076967">
    <property type="component" value="Unassembled WGS sequence"/>
</dbReference>
<dbReference type="AlphaFoldDB" id="A0A168PFT3"/>
<organism evidence="1 2">
    <name type="scientific">Paenibacillus glacialis</name>
    <dbReference type="NCBI Taxonomy" id="494026"/>
    <lineage>
        <taxon>Bacteria</taxon>
        <taxon>Bacillati</taxon>
        <taxon>Bacillota</taxon>
        <taxon>Bacilli</taxon>
        <taxon>Bacillales</taxon>
        <taxon>Paenibacillaceae</taxon>
        <taxon>Paenibacillus</taxon>
    </lineage>
</organism>
<evidence type="ECO:0000313" key="2">
    <source>
        <dbReference type="Proteomes" id="UP000076967"/>
    </source>
</evidence>
<name>A0A168PFT3_9BACL</name>
<comment type="caution">
    <text evidence="1">The sequence shown here is derived from an EMBL/GenBank/DDBJ whole genome shotgun (WGS) entry which is preliminary data.</text>
</comment>
<accession>A0A168PFT3</accession>
<proteinExistence type="predicted"/>